<dbReference type="EMBL" id="LWQT01000053">
    <property type="protein sequence ID" value="OAN50532.1"/>
    <property type="molecule type" value="Genomic_DNA"/>
</dbReference>
<dbReference type="STRING" id="1285242.A6A04_18205"/>
<proteinExistence type="predicted"/>
<dbReference type="OrthoDB" id="7362463at2"/>
<accession>A0A178MP03</accession>
<dbReference type="AlphaFoldDB" id="A0A178MP03"/>
<dbReference type="Proteomes" id="UP000078428">
    <property type="component" value="Unassembled WGS sequence"/>
</dbReference>
<organism evidence="1 2">
    <name type="scientific">Paramagnetospirillum marisnigri</name>
    <dbReference type="NCBI Taxonomy" id="1285242"/>
    <lineage>
        <taxon>Bacteria</taxon>
        <taxon>Pseudomonadati</taxon>
        <taxon>Pseudomonadota</taxon>
        <taxon>Alphaproteobacteria</taxon>
        <taxon>Rhodospirillales</taxon>
        <taxon>Magnetospirillaceae</taxon>
        <taxon>Paramagnetospirillum</taxon>
    </lineage>
</organism>
<gene>
    <name evidence="1" type="ORF">A6A04_18205</name>
</gene>
<comment type="caution">
    <text evidence="1">The sequence shown here is derived from an EMBL/GenBank/DDBJ whole genome shotgun (WGS) entry which is preliminary data.</text>
</comment>
<evidence type="ECO:0000313" key="1">
    <source>
        <dbReference type="EMBL" id="OAN50532.1"/>
    </source>
</evidence>
<reference evidence="1 2" key="1">
    <citation type="submission" date="2016-04" db="EMBL/GenBank/DDBJ databases">
        <title>Draft genome sequence of freshwater magnetotactic bacteria Magnetospirillum marisnigri SP-1 and Magnetospirillum moscoviense BB-1.</title>
        <authorList>
            <person name="Koziaeva V."/>
            <person name="Dziuba M.V."/>
            <person name="Ivanov T.M."/>
            <person name="Kuznetsov B."/>
            <person name="Grouzdev D.S."/>
        </authorList>
    </citation>
    <scope>NUCLEOTIDE SEQUENCE [LARGE SCALE GENOMIC DNA]</scope>
    <source>
        <strain evidence="1 2">SP-1</strain>
    </source>
</reference>
<name>A0A178MP03_9PROT</name>
<sequence>MTEAEERRFVTAFTSALASDKGDEAKRHLAAGRPIYYSDDQYREGIVKEHPDGRRQLVTFANDREVLIRDL</sequence>
<keyword evidence="2" id="KW-1185">Reference proteome</keyword>
<evidence type="ECO:0000313" key="2">
    <source>
        <dbReference type="Proteomes" id="UP000078428"/>
    </source>
</evidence>
<protein>
    <submittedName>
        <fullName evidence="1">Uncharacterized protein</fullName>
    </submittedName>
</protein>